<organism evidence="1">
    <name type="scientific">Yersinia enterocolitica</name>
    <dbReference type="NCBI Taxonomy" id="630"/>
    <lineage>
        <taxon>Bacteria</taxon>
        <taxon>Pseudomonadati</taxon>
        <taxon>Pseudomonadota</taxon>
        <taxon>Gammaproteobacteria</taxon>
        <taxon>Enterobacterales</taxon>
        <taxon>Yersiniaceae</taxon>
        <taxon>Yersinia</taxon>
    </lineage>
</organism>
<protein>
    <submittedName>
        <fullName evidence="1">Uncharacterized protein</fullName>
    </submittedName>
</protein>
<dbReference type="AlphaFoldDB" id="B0RKQ4"/>
<reference evidence="1" key="1">
    <citation type="journal article" date="2008" name="J. Bacteriol.">
        <title>Genetic and functional properties of the self-transmissible Yersinia enterocolitica plasmid pYE854, which mobilizes the virulence plasmid pYV.</title>
        <authorList>
            <person name="Hammerl J.A."/>
            <person name="Klein I."/>
            <person name="Lanka E."/>
            <person name="Appel B."/>
            <person name="Hertwig S."/>
        </authorList>
    </citation>
    <scope>NUCLEOTIDE SEQUENCE [LARGE SCALE GENOMIC DNA]</scope>
    <source>
        <strain evidence="1">29854</strain>
        <plasmid evidence="1">pYE854</plasmid>
    </source>
</reference>
<evidence type="ECO:0000313" key="1">
    <source>
        <dbReference type="EMBL" id="CAP20161.1"/>
    </source>
</evidence>
<name>B0RKQ4_YEREN</name>
<geneLocation type="plasmid" evidence="1">
    <name>pYE854</name>
</geneLocation>
<proteinExistence type="predicted"/>
<keyword evidence="1" id="KW-0614">Plasmid</keyword>
<sequence>MMQFQFPEVLHQYPTSHILFQNKASILMSAVTINCCRYRCSHPSTDDRLETIPG</sequence>
<dbReference type="EMBL" id="AM905950">
    <property type="protein sequence ID" value="CAP20161.1"/>
    <property type="molecule type" value="Genomic_DNA"/>
</dbReference>
<accession>B0RKQ4</accession>